<accession>A0A2U2AK18</accession>
<dbReference type="InterPro" id="IPR052719">
    <property type="entry name" value="CvpA-like"/>
</dbReference>
<dbReference type="GO" id="GO:0009403">
    <property type="term" value="P:toxin biosynthetic process"/>
    <property type="evidence" value="ECO:0007669"/>
    <property type="project" value="InterPro"/>
</dbReference>
<keyword evidence="7" id="KW-1185">Reference proteome</keyword>
<dbReference type="Proteomes" id="UP000244948">
    <property type="component" value="Unassembled WGS sequence"/>
</dbReference>
<evidence type="ECO:0000313" key="6">
    <source>
        <dbReference type="EMBL" id="PWD83172.1"/>
    </source>
</evidence>
<reference evidence="6 7" key="1">
    <citation type="journal article" date="2018" name="Genome Announc.">
        <title>Ignatzschineria cameli sp. nov., isolated from necrotic foot tissue of dromedaries (Camelus dromedarius) and associated maggots (Wohlfahrtia species) in Dubai.</title>
        <authorList>
            <person name="Tsang C.C."/>
            <person name="Tang J.Y."/>
            <person name="Fong J.Y."/>
            <person name="Kinne J."/>
            <person name="Lee H.H."/>
            <person name="Joseph M."/>
            <person name="Jose S."/>
            <person name="Schuster R.K."/>
            <person name="Tang Y."/>
            <person name="Sivakumar S."/>
            <person name="Chen J.H."/>
            <person name="Teng J.L."/>
            <person name="Lau S.K."/>
            <person name="Wernery U."/>
            <person name="Woo P.C."/>
        </authorList>
    </citation>
    <scope>NUCLEOTIDE SEQUENCE [LARGE SCALE GENOMIC DNA]</scope>
    <source>
        <strain evidence="6 7">KCTC 22643</strain>
    </source>
</reference>
<dbReference type="AlphaFoldDB" id="A0A2U2AK18"/>
<sequence>MNVDISTIIDAVIIAIIAISVIVAFFRGFISEALSLIVWVLAFMGAVFYYQDVGKMLPNLFGGSANALSGDESIFGDLISFAITFIALLIILGLVNLLITFVLRKLSISWPDRLLGTIFGLLRGIFIVAVISLFIIESPFKESEYWKNAKFSGMASSWAETLASMIPENFLESINTTVIEPAKGAAQQNSNSIKEAAQKAAIEQMTRLREEATRNE</sequence>
<protein>
    <submittedName>
        <fullName evidence="6">CvpA family protein</fullName>
    </submittedName>
</protein>
<comment type="caution">
    <text evidence="6">The sequence shown here is derived from an EMBL/GenBank/DDBJ whole genome shotgun (WGS) entry which is preliminary data.</text>
</comment>
<dbReference type="EMBL" id="QEWR01000003">
    <property type="protein sequence ID" value="PWD83172.1"/>
    <property type="molecule type" value="Genomic_DNA"/>
</dbReference>
<feature type="transmembrane region" description="Helical" evidence="5">
    <location>
        <begin position="33"/>
        <end position="51"/>
    </location>
</feature>
<feature type="transmembrane region" description="Helical" evidence="5">
    <location>
        <begin position="114"/>
        <end position="136"/>
    </location>
</feature>
<evidence type="ECO:0000256" key="5">
    <source>
        <dbReference type="SAM" id="Phobius"/>
    </source>
</evidence>
<feature type="transmembrane region" description="Helical" evidence="5">
    <location>
        <begin position="78"/>
        <end position="102"/>
    </location>
</feature>
<keyword evidence="4 5" id="KW-0472">Membrane</keyword>
<dbReference type="PANTHER" id="PTHR36926:SF1">
    <property type="entry name" value="COLICIN V PRODUCTION PROTEIN"/>
    <property type="match status" value="1"/>
</dbReference>
<keyword evidence="3 5" id="KW-1133">Transmembrane helix</keyword>
<evidence type="ECO:0000313" key="7">
    <source>
        <dbReference type="Proteomes" id="UP000244948"/>
    </source>
</evidence>
<feature type="transmembrane region" description="Helical" evidence="5">
    <location>
        <begin position="6"/>
        <end position="26"/>
    </location>
</feature>
<proteinExistence type="predicted"/>
<evidence type="ECO:0000256" key="4">
    <source>
        <dbReference type="ARBA" id="ARBA00023136"/>
    </source>
</evidence>
<dbReference type="GO" id="GO:0016020">
    <property type="term" value="C:membrane"/>
    <property type="evidence" value="ECO:0007669"/>
    <property type="project" value="UniProtKB-SubCell"/>
</dbReference>
<keyword evidence="2 5" id="KW-0812">Transmembrane</keyword>
<gene>
    <name evidence="6" type="ORF">DC082_07095</name>
</gene>
<dbReference type="Pfam" id="PF02674">
    <property type="entry name" value="Colicin_V"/>
    <property type="match status" value="1"/>
</dbReference>
<dbReference type="InterPro" id="IPR003825">
    <property type="entry name" value="Colicin-V_CvpA"/>
</dbReference>
<dbReference type="PANTHER" id="PTHR36926">
    <property type="entry name" value="COLICIN V PRODUCTION PROTEIN"/>
    <property type="match status" value="1"/>
</dbReference>
<evidence type="ECO:0000256" key="2">
    <source>
        <dbReference type="ARBA" id="ARBA00022692"/>
    </source>
</evidence>
<comment type="subcellular location">
    <subcellularLocation>
        <location evidence="1">Membrane</location>
        <topology evidence="1">Multi-pass membrane protein</topology>
    </subcellularLocation>
</comment>
<name>A0A2U2AK18_9GAMM</name>
<organism evidence="6 7">
    <name type="scientific">Ignatzschineria indica</name>
    <dbReference type="NCBI Taxonomy" id="472583"/>
    <lineage>
        <taxon>Bacteria</taxon>
        <taxon>Pseudomonadati</taxon>
        <taxon>Pseudomonadota</taxon>
        <taxon>Gammaproteobacteria</taxon>
        <taxon>Cardiobacteriales</taxon>
        <taxon>Ignatzschineriaceae</taxon>
        <taxon>Ignatzschineria</taxon>
    </lineage>
</organism>
<evidence type="ECO:0000256" key="1">
    <source>
        <dbReference type="ARBA" id="ARBA00004141"/>
    </source>
</evidence>
<evidence type="ECO:0000256" key="3">
    <source>
        <dbReference type="ARBA" id="ARBA00022989"/>
    </source>
</evidence>